<organism evidence="1 2">
    <name type="scientific">Cuscuta campestris</name>
    <dbReference type="NCBI Taxonomy" id="132261"/>
    <lineage>
        <taxon>Eukaryota</taxon>
        <taxon>Viridiplantae</taxon>
        <taxon>Streptophyta</taxon>
        <taxon>Embryophyta</taxon>
        <taxon>Tracheophyta</taxon>
        <taxon>Spermatophyta</taxon>
        <taxon>Magnoliopsida</taxon>
        <taxon>eudicotyledons</taxon>
        <taxon>Gunneridae</taxon>
        <taxon>Pentapetalae</taxon>
        <taxon>asterids</taxon>
        <taxon>lamiids</taxon>
        <taxon>Solanales</taxon>
        <taxon>Convolvulaceae</taxon>
        <taxon>Cuscuteae</taxon>
        <taxon>Cuscuta</taxon>
        <taxon>Cuscuta subgen. Grammica</taxon>
        <taxon>Cuscuta sect. Cleistogrammica</taxon>
    </lineage>
</organism>
<gene>
    <name evidence="1" type="ORF">CCAM_LOCUS19720</name>
</gene>
<keyword evidence="2" id="KW-1185">Reference proteome</keyword>
<reference evidence="1 2" key="1">
    <citation type="submission" date="2018-04" db="EMBL/GenBank/DDBJ databases">
        <authorList>
            <person name="Vogel A."/>
        </authorList>
    </citation>
    <scope>NUCLEOTIDE SEQUENCE [LARGE SCALE GENOMIC DNA]</scope>
</reference>
<evidence type="ECO:0000313" key="1">
    <source>
        <dbReference type="EMBL" id="VFQ77944.1"/>
    </source>
</evidence>
<dbReference type="EMBL" id="OOIL02001755">
    <property type="protein sequence ID" value="VFQ77944.1"/>
    <property type="molecule type" value="Genomic_DNA"/>
</dbReference>
<dbReference type="Proteomes" id="UP000595140">
    <property type="component" value="Unassembled WGS sequence"/>
</dbReference>
<dbReference type="AlphaFoldDB" id="A0A484LNW8"/>
<sequence length="135" mass="15523">MRLKNLREKEKLTLGIEIQPYLTLRHPSLANSFNLESLKKLILHFLILLRSDDVLDSVLCNSLDRVELECLEYSLPSEVLNIVEYLAEFEELENLSQPVFRAELLENKPKLAPSLVSPPKLELKDLPEDLKAIKS</sequence>
<protein>
    <submittedName>
        <fullName evidence="1">Uncharacterized protein</fullName>
    </submittedName>
</protein>
<evidence type="ECO:0000313" key="2">
    <source>
        <dbReference type="Proteomes" id="UP000595140"/>
    </source>
</evidence>
<name>A0A484LNW8_9ASTE</name>
<proteinExistence type="predicted"/>
<accession>A0A484LNW8</accession>